<keyword evidence="8" id="KW-1185">Reference proteome</keyword>
<feature type="transmembrane region" description="Helical" evidence="5">
    <location>
        <begin position="165"/>
        <end position="183"/>
    </location>
</feature>
<feature type="transmembrane region" description="Helical" evidence="5">
    <location>
        <begin position="324"/>
        <end position="343"/>
    </location>
</feature>
<comment type="subcellular location">
    <subcellularLocation>
        <location evidence="1">Endomembrane system</location>
        <topology evidence="1">Multi-pass membrane protein</topology>
    </subcellularLocation>
</comment>
<dbReference type="EMBL" id="JAPFFF010000031">
    <property type="protein sequence ID" value="KAK8845178.1"/>
    <property type="molecule type" value="Genomic_DNA"/>
</dbReference>
<dbReference type="Proteomes" id="UP001470230">
    <property type="component" value="Unassembled WGS sequence"/>
</dbReference>
<feature type="transmembrane region" description="Helical" evidence="5">
    <location>
        <begin position="363"/>
        <end position="385"/>
    </location>
</feature>
<proteinExistence type="predicted"/>
<feature type="transmembrane region" description="Helical" evidence="5">
    <location>
        <begin position="294"/>
        <end position="312"/>
    </location>
</feature>
<feature type="transmembrane region" description="Helical" evidence="5">
    <location>
        <begin position="444"/>
        <end position="464"/>
    </location>
</feature>
<feature type="transmembrane region" description="Helical" evidence="5">
    <location>
        <begin position="251"/>
        <end position="274"/>
    </location>
</feature>
<dbReference type="Pfam" id="PF07690">
    <property type="entry name" value="MFS_1"/>
    <property type="match status" value="1"/>
</dbReference>
<dbReference type="InterPro" id="IPR051337">
    <property type="entry name" value="OPA_Antiporter"/>
</dbReference>
<evidence type="ECO:0000256" key="1">
    <source>
        <dbReference type="ARBA" id="ARBA00004127"/>
    </source>
</evidence>
<feature type="transmembrane region" description="Helical" evidence="5">
    <location>
        <begin position="74"/>
        <end position="95"/>
    </location>
</feature>
<dbReference type="InterPro" id="IPR020846">
    <property type="entry name" value="MFS_dom"/>
</dbReference>
<feature type="domain" description="Major facilitator superfamily (MFS) profile" evidence="6">
    <location>
        <begin position="38"/>
        <end position="468"/>
    </location>
</feature>
<evidence type="ECO:0000256" key="2">
    <source>
        <dbReference type="ARBA" id="ARBA00022692"/>
    </source>
</evidence>
<dbReference type="PANTHER" id="PTHR43826:SF3">
    <property type="entry name" value="GLUCOSE-6-PHOSPHATE EXCHANGER SLC37A4"/>
    <property type="match status" value="1"/>
</dbReference>
<organism evidence="7 8">
    <name type="scientific">Tritrichomonas musculus</name>
    <dbReference type="NCBI Taxonomy" id="1915356"/>
    <lineage>
        <taxon>Eukaryota</taxon>
        <taxon>Metamonada</taxon>
        <taxon>Parabasalia</taxon>
        <taxon>Tritrichomonadida</taxon>
        <taxon>Tritrichomonadidae</taxon>
        <taxon>Tritrichomonas</taxon>
    </lineage>
</organism>
<evidence type="ECO:0000313" key="8">
    <source>
        <dbReference type="Proteomes" id="UP001470230"/>
    </source>
</evidence>
<accession>A0ABR2HET7</accession>
<protein>
    <recommendedName>
        <fullName evidence="6">Major facilitator superfamily (MFS) profile domain-containing protein</fullName>
    </recommendedName>
</protein>
<dbReference type="SUPFAM" id="SSF103473">
    <property type="entry name" value="MFS general substrate transporter"/>
    <property type="match status" value="1"/>
</dbReference>
<evidence type="ECO:0000256" key="5">
    <source>
        <dbReference type="SAM" id="Phobius"/>
    </source>
</evidence>
<evidence type="ECO:0000256" key="4">
    <source>
        <dbReference type="ARBA" id="ARBA00023136"/>
    </source>
</evidence>
<keyword evidence="2 5" id="KW-0812">Transmembrane</keyword>
<keyword evidence="4 5" id="KW-0472">Membrane</keyword>
<evidence type="ECO:0000313" key="7">
    <source>
        <dbReference type="EMBL" id="KAK8845178.1"/>
    </source>
</evidence>
<dbReference type="PROSITE" id="PS50850">
    <property type="entry name" value="MFS"/>
    <property type="match status" value="1"/>
</dbReference>
<keyword evidence="3 5" id="KW-1133">Transmembrane helix</keyword>
<feature type="transmembrane region" description="Helical" evidence="5">
    <location>
        <begin position="189"/>
        <end position="212"/>
    </location>
</feature>
<name>A0ABR2HET7_9EUKA</name>
<dbReference type="Gene3D" id="1.20.1250.20">
    <property type="entry name" value="MFS general substrate transporter like domains"/>
    <property type="match status" value="2"/>
</dbReference>
<dbReference type="InterPro" id="IPR036259">
    <property type="entry name" value="MFS_trans_sf"/>
</dbReference>
<comment type="caution">
    <text evidence="7">The sequence shown here is derived from an EMBL/GenBank/DDBJ whole genome shotgun (WGS) entry which is preliminary data.</text>
</comment>
<gene>
    <name evidence="7" type="ORF">M9Y10_021360</name>
</gene>
<sequence length="489" mass="53757">MNELDSTASLLGGTSSSYKATKLKPIDTISFKIKRIAIFIIIVICDLLVFFQRASTNVLGDDVARSYGCKPPQLGLFSSIFYYSCSILQPFAGLLSDVIEPSYLLGVSMLFSSIGGVICGASNSLIVGCIGRFIVGVGSGSVYCSANRTTMNWFKLEHYAKVAGLYQFIAGMGTLLAQAPLALLSEKIGWRWCFYIMSISSGVFGILTLLFVRGNPVTLGYLPVNESLANDPSKTTNSEKWNKMISIFKTVLSYPSFWLVALYAFFGGGGTGSLTGSWGCKYLMDVFGFKKVKAGSALLFMTIGSSVGSFILPFLADVFPSKKWATFILTVISMLLLVPFVVFSRDNTKETAENFFFNTDITLNFWSISLLFFLFSMTSYSWVLYYPMCTEYFHPEAAATVGGWLNGFSFVSSTAFMPFTGLILDHFGYVPGFPEVFKSIGYIYGIWVIAIAAIFLSLIFLVFARDPKGHAYMTGYEKTPDISSISSQK</sequence>
<reference evidence="7 8" key="1">
    <citation type="submission" date="2024-04" db="EMBL/GenBank/DDBJ databases">
        <title>Tritrichomonas musculus Genome.</title>
        <authorList>
            <person name="Alves-Ferreira E."/>
            <person name="Grigg M."/>
            <person name="Lorenzi H."/>
            <person name="Galac M."/>
        </authorList>
    </citation>
    <scope>NUCLEOTIDE SEQUENCE [LARGE SCALE GENOMIC DNA]</scope>
    <source>
        <strain evidence="7 8">EAF2021</strain>
    </source>
</reference>
<feature type="transmembrane region" description="Helical" evidence="5">
    <location>
        <begin position="102"/>
        <end position="118"/>
    </location>
</feature>
<feature type="transmembrane region" description="Helical" evidence="5">
    <location>
        <begin position="36"/>
        <end position="54"/>
    </location>
</feature>
<evidence type="ECO:0000256" key="3">
    <source>
        <dbReference type="ARBA" id="ARBA00022989"/>
    </source>
</evidence>
<dbReference type="PANTHER" id="PTHR43826">
    <property type="entry name" value="GLUCOSE-6-PHOSPHATE EXCHANGER SLC37A4"/>
    <property type="match status" value="1"/>
</dbReference>
<evidence type="ECO:0000259" key="6">
    <source>
        <dbReference type="PROSITE" id="PS50850"/>
    </source>
</evidence>
<dbReference type="InterPro" id="IPR011701">
    <property type="entry name" value="MFS"/>
</dbReference>